<gene>
    <name evidence="6" type="ORF">SAMN05421770_102120</name>
</gene>
<dbReference type="Gene3D" id="2.40.50.100">
    <property type="match status" value="2"/>
</dbReference>
<dbReference type="SUPFAM" id="SSF111369">
    <property type="entry name" value="HlyD-like secretion proteins"/>
    <property type="match status" value="1"/>
</dbReference>
<organism evidence="6 7">
    <name type="scientific">Granulicella rosea</name>
    <dbReference type="NCBI Taxonomy" id="474952"/>
    <lineage>
        <taxon>Bacteria</taxon>
        <taxon>Pseudomonadati</taxon>
        <taxon>Acidobacteriota</taxon>
        <taxon>Terriglobia</taxon>
        <taxon>Terriglobales</taxon>
        <taxon>Acidobacteriaceae</taxon>
        <taxon>Granulicella</taxon>
    </lineage>
</organism>
<dbReference type="Gene3D" id="2.40.420.20">
    <property type="match status" value="1"/>
</dbReference>
<dbReference type="InterPro" id="IPR050465">
    <property type="entry name" value="UPF0194_transport"/>
</dbReference>
<dbReference type="Pfam" id="PF25990">
    <property type="entry name" value="Beta-barrel_YknX"/>
    <property type="match status" value="1"/>
</dbReference>
<feature type="domain" description="Multidrug resistance protein MdtA-like alpha-helical hairpin" evidence="3">
    <location>
        <begin position="121"/>
        <end position="185"/>
    </location>
</feature>
<dbReference type="InterPro" id="IPR058636">
    <property type="entry name" value="Beta-barrel_YknX"/>
</dbReference>
<dbReference type="AlphaFoldDB" id="A0A239GXW3"/>
<feature type="domain" description="YknX-like beta-barrel" evidence="5">
    <location>
        <begin position="254"/>
        <end position="344"/>
    </location>
</feature>
<dbReference type="Gene3D" id="1.10.287.470">
    <property type="entry name" value="Helix hairpin bin"/>
    <property type="match status" value="2"/>
</dbReference>
<evidence type="ECO:0000313" key="6">
    <source>
        <dbReference type="EMBL" id="SNS73618.1"/>
    </source>
</evidence>
<feature type="domain" description="Multidrug resistance protein MdtA-like barrel-sandwich hybrid" evidence="4">
    <location>
        <begin position="60"/>
        <end position="236"/>
    </location>
</feature>
<evidence type="ECO:0000259" key="3">
    <source>
        <dbReference type="Pfam" id="PF25876"/>
    </source>
</evidence>
<dbReference type="PANTHER" id="PTHR32347">
    <property type="entry name" value="EFFLUX SYSTEM COMPONENT YKNX-RELATED"/>
    <property type="match status" value="1"/>
</dbReference>
<dbReference type="InterPro" id="IPR058624">
    <property type="entry name" value="MdtA-like_HH"/>
</dbReference>
<sequence length="470" mass="49195">MSIKKILLITGGVLIVAGVSAGAYFHAQAGIVKVTTSVVAREDLVSVVSGTGQIKPKTYVNVGATSFGRITHLNVKEGDHVKAGAVLATVENVQPTATVAAQQATIVSSRTDVESFKAAEQTAVANIAAAKADLEQKQFDYTRAKALYDEKLIAKQDFDAKKMAIDVSAATLQQRQAALDQAKAQTNSQIAKVNQAVASQRSNFDALDKTVSRAPFDGLVTNVPVREGETVVVGIQNAEGSTLMTLADMSVITAEVKVDETDIVNVRLGQTVDVSVDALPGRLFKGHVTEVGDQALLRTTGIATSQSTTGTEEAKDFKVVVTVDAVPGGADLDELRPGLSTTAKITTAHKPDALTLPIQALVQRDIAAEAVLEQHDGKVKATPSSEPAAKTKPVLVQGVYILKPEGKKFRASFVPVSTGVTGTTDIEVLSGVKAGDTIVTGRYKILRALTSGTTVKPDNSVDTTPDASKA</sequence>
<proteinExistence type="predicted"/>
<name>A0A239GXW3_9BACT</name>
<evidence type="ECO:0000256" key="1">
    <source>
        <dbReference type="ARBA" id="ARBA00004196"/>
    </source>
</evidence>
<dbReference type="Pfam" id="PF25917">
    <property type="entry name" value="BSH_RND"/>
    <property type="match status" value="1"/>
</dbReference>
<evidence type="ECO:0000259" key="4">
    <source>
        <dbReference type="Pfam" id="PF25917"/>
    </source>
</evidence>
<dbReference type="Gene3D" id="2.40.30.170">
    <property type="match status" value="1"/>
</dbReference>
<dbReference type="Pfam" id="PF25876">
    <property type="entry name" value="HH_MFP_RND"/>
    <property type="match status" value="1"/>
</dbReference>
<keyword evidence="7" id="KW-1185">Reference proteome</keyword>
<evidence type="ECO:0000256" key="2">
    <source>
        <dbReference type="ARBA" id="ARBA00023054"/>
    </source>
</evidence>
<dbReference type="GO" id="GO:0030313">
    <property type="term" value="C:cell envelope"/>
    <property type="evidence" value="ECO:0007669"/>
    <property type="project" value="UniProtKB-SubCell"/>
</dbReference>
<dbReference type="OrthoDB" id="9809068at2"/>
<keyword evidence="2" id="KW-0175">Coiled coil</keyword>
<evidence type="ECO:0000259" key="5">
    <source>
        <dbReference type="Pfam" id="PF25990"/>
    </source>
</evidence>
<comment type="subcellular location">
    <subcellularLocation>
        <location evidence="1">Cell envelope</location>
    </subcellularLocation>
</comment>
<evidence type="ECO:0000313" key="7">
    <source>
        <dbReference type="Proteomes" id="UP000198356"/>
    </source>
</evidence>
<dbReference type="Proteomes" id="UP000198356">
    <property type="component" value="Unassembled WGS sequence"/>
</dbReference>
<protein>
    <submittedName>
        <fullName evidence="6">HlyD family secretion protein</fullName>
    </submittedName>
</protein>
<reference evidence="6 7" key="1">
    <citation type="submission" date="2017-06" db="EMBL/GenBank/DDBJ databases">
        <authorList>
            <person name="Kim H.J."/>
            <person name="Triplett B.A."/>
        </authorList>
    </citation>
    <scope>NUCLEOTIDE SEQUENCE [LARGE SCALE GENOMIC DNA]</scope>
    <source>
        <strain evidence="6 7">DSM 18704</strain>
    </source>
</reference>
<dbReference type="RefSeq" id="WP_089407643.1">
    <property type="nucleotide sequence ID" value="NZ_FZOU01000002.1"/>
</dbReference>
<accession>A0A239GXW3</accession>
<dbReference type="EMBL" id="FZOU01000002">
    <property type="protein sequence ID" value="SNS73618.1"/>
    <property type="molecule type" value="Genomic_DNA"/>
</dbReference>
<dbReference type="InterPro" id="IPR058625">
    <property type="entry name" value="MdtA-like_BSH"/>
</dbReference>